<dbReference type="Pfam" id="PF12911">
    <property type="entry name" value="OppC_N"/>
    <property type="match status" value="1"/>
</dbReference>
<dbReference type="Pfam" id="PF00528">
    <property type="entry name" value="BPD_transp_1"/>
    <property type="match status" value="1"/>
</dbReference>
<feature type="transmembrane region" description="Helical" evidence="7">
    <location>
        <begin position="236"/>
        <end position="256"/>
    </location>
</feature>
<dbReference type="PROSITE" id="PS50928">
    <property type="entry name" value="ABC_TM1"/>
    <property type="match status" value="1"/>
</dbReference>
<dbReference type="InterPro" id="IPR050366">
    <property type="entry name" value="BP-dependent_transpt_permease"/>
</dbReference>
<evidence type="ECO:0000313" key="10">
    <source>
        <dbReference type="Proteomes" id="UP000266426"/>
    </source>
</evidence>
<evidence type="ECO:0000256" key="7">
    <source>
        <dbReference type="RuleBase" id="RU363032"/>
    </source>
</evidence>
<dbReference type="InterPro" id="IPR025966">
    <property type="entry name" value="OppC_N"/>
</dbReference>
<dbReference type="CDD" id="cd06261">
    <property type="entry name" value="TM_PBP2"/>
    <property type="match status" value="1"/>
</dbReference>
<dbReference type="GO" id="GO:0055085">
    <property type="term" value="P:transmembrane transport"/>
    <property type="evidence" value="ECO:0007669"/>
    <property type="project" value="InterPro"/>
</dbReference>
<evidence type="ECO:0000259" key="8">
    <source>
        <dbReference type="PROSITE" id="PS50928"/>
    </source>
</evidence>
<gene>
    <name evidence="9" type="ORF">C4541_12170</name>
</gene>
<feature type="transmembrane region" description="Helical" evidence="7">
    <location>
        <begin position="130"/>
        <end position="149"/>
    </location>
</feature>
<dbReference type="Proteomes" id="UP000266426">
    <property type="component" value="Unassembled WGS sequence"/>
</dbReference>
<name>A0A3A4QW69_9BACT</name>
<evidence type="ECO:0000256" key="5">
    <source>
        <dbReference type="ARBA" id="ARBA00022989"/>
    </source>
</evidence>
<keyword evidence="5 7" id="KW-1133">Transmembrane helix</keyword>
<keyword evidence="2 7" id="KW-0813">Transport</keyword>
<dbReference type="AlphaFoldDB" id="A0A3A4QW69"/>
<feature type="transmembrane region" description="Helical" evidence="7">
    <location>
        <begin position="180"/>
        <end position="201"/>
    </location>
</feature>
<dbReference type="PANTHER" id="PTHR43386">
    <property type="entry name" value="OLIGOPEPTIDE TRANSPORT SYSTEM PERMEASE PROTEIN APPC"/>
    <property type="match status" value="1"/>
</dbReference>
<organism evidence="9 10">
    <name type="scientific">Candidatus Auribacter fodinae</name>
    <dbReference type="NCBI Taxonomy" id="2093366"/>
    <lineage>
        <taxon>Bacteria</taxon>
        <taxon>Pseudomonadati</taxon>
        <taxon>Candidatus Auribacterota</taxon>
        <taxon>Candidatus Auribacteria</taxon>
        <taxon>Candidatus Auribacterales</taxon>
        <taxon>Candidatus Auribacteraceae</taxon>
        <taxon>Candidatus Auribacter</taxon>
    </lineage>
</organism>
<comment type="caution">
    <text evidence="9">The sequence shown here is derived from an EMBL/GenBank/DDBJ whole genome shotgun (WGS) entry which is preliminary data.</text>
</comment>
<evidence type="ECO:0000256" key="3">
    <source>
        <dbReference type="ARBA" id="ARBA00022475"/>
    </source>
</evidence>
<proteinExistence type="inferred from homology"/>
<evidence type="ECO:0000256" key="2">
    <source>
        <dbReference type="ARBA" id="ARBA00022448"/>
    </source>
</evidence>
<comment type="subcellular location">
    <subcellularLocation>
        <location evidence="1 7">Cell membrane</location>
        <topology evidence="1 7">Multi-pass membrane protein</topology>
    </subcellularLocation>
</comment>
<evidence type="ECO:0000256" key="6">
    <source>
        <dbReference type="ARBA" id="ARBA00023136"/>
    </source>
</evidence>
<evidence type="ECO:0000256" key="4">
    <source>
        <dbReference type="ARBA" id="ARBA00022692"/>
    </source>
</evidence>
<dbReference type="InterPro" id="IPR000515">
    <property type="entry name" value="MetI-like"/>
</dbReference>
<protein>
    <submittedName>
        <fullName evidence="9">ABC transporter permease</fullName>
    </submittedName>
</protein>
<dbReference type="Gene3D" id="1.10.3720.10">
    <property type="entry name" value="MetI-like"/>
    <property type="match status" value="1"/>
</dbReference>
<keyword evidence="4 7" id="KW-0812">Transmembrane</keyword>
<dbReference type="SUPFAM" id="SSF161098">
    <property type="entry name" value="MetI-like"/>
    <property type="match status" value="1"/>
</dbReference>
<reference evidence="9 10" key="1">
    <citation type="journal article" date="2017" name="ISME J.">
        <title>Energy and carbon metabolisms in a deep terrestrial subsurface fluid microbial community.</title>
        <authorList>
            <person name="Momper L."/>
            <person name="Jungbluth S.P."/>
            <person name="Lee M.D."/>
            <person name="Amend J.P."/>
        </authorList>
    </citation>
    <scope>NUCLEOTIDE SEQUENCE [LARGE SCALE GENOMIC DNA]</scope>
    <source>
        <strain evidence="9">SURF_26</strain>
    </source>
</reference>
<dbReference type="InterPro" id="IPR035906">
    <property type="entry name" value="MetI-like_sf"/>
</dbReference>
<sequence>MLRKSIIVVSLVIVTGLIIATVFAPLIAPYDPNVPDLDSIKEAPSLVHLMGTDDRGRDIFSRVLFAARFSLVIGLASTAMALVVGVVFGFLSGYYGGLMDSVIGLFTNITLAFPSLLLAIGLSAVMEPGFWSVFIAIVAISWAGFARLVRAETLKLKTSAHVDAARSLGAAHMYILIRHILPLCTGLIITTATLRIGTAMLTESSLSFLGLGIQPPEPTLGGMVSQGRDYFRSAPWITLFPGAVITLIIIALNTIGENYRILFRTRFEKN</sequence>
<keyword evidence="6 7" id="KW-0472">Membrane</keyword>
<feature type="domain" description="ABC transmembrane type-1" evidence="8">
    <location>
        <begin position="67"/>
        <end position="256"/>
    </location>
</feature>
<accession>A0A3A4QW69</accession>
<dbReference type="GO" id="GO:0005886">
    <property type="term" value="C:plasma membrane"/>
    <property type="evidence" value="ECO:0007669"/>
    <property type="project" value="UniProtKB-SubCell"/>
</dbReference>
<feature type="transmembrane region" description="Helical" evidence="7">
    <location>
        <begin position="65"/>
        <end position="91"/>
    </location>
</feature>
<keyword evidence="3" id="KW-1003">Cell membrane</keyword>
<evidence type="ECO:0000256" key="1">
    <source>
        <dbReference type="ARBA" id="ARBA00004651"/>
    </source>
</evidence>
<feature type="transmembrane region" description="Helical" evidence="7">
    <location>
        <begin position="7"/>
        <end position="28"/>
    </location>
</feature>
<evidence type="ECO:0000313" key="9">
    <source>
        <dbReference type="EMBL" id="RJP56523.1"/>
    </source>
</evidence>
<dbReference type="PANTHER" id="PTHR43386:SF1">
    <property type="entry name" value="D,D-DIPEPTIDE TRANSPORT SYSTEM PERMEASE PROTEIN DDPC-RELATED"/>
    <property type="match status" value="1"/>
</dbReference>
<comment type="similarity">
    <text evidence="7">Belongs to the binding-protein-dependent transport system permease family.</text>
</comment>
<dbReference type="EMBL" id="QZJZ01000094">
    <property type="protein sequence ID" value="RJP56523.1"/>
    <property type="molecule type" value="Genomic_DNA"/>
</dbReference>
<feature type="transmembrane region" description="Helical" evidence="7">
    <location>
        <begin position="103"/>
        <end position="124"/>
    </location>
</feature>